<dbReference type="AlphaFoldDB" id="A0AA36CRU4"/>
<dbReference type="GO" id="GO:0003677">
    <property type="term" value="F:DNA binding"/>
    <property type="evidence" value="ECO:0007669"/>
    <property type="project" value="InterPro"/>
</dbReference>
<keyword evidence="4" id="KW-0804">Transcription</keyword>
<evidence type="ECO:0000313" key="12">
    <source>
        <dbReference type="Proteomes" id="UP001177023"/>
    </source>
</evidence>
<comment type="function">
    <text evidence="6">DNA-dependent RNA polymerase catalyzes the transcription of DNA into RNA using the four ribonucleoside triphosphates as substrates. Component of RNA polymerase II which synthesizes mRNA precursors and many functional non-coding RNAs. Pol II is the central component of the basal RNA polymerase II transcription machinery. It is composed of mobile elements that move relative to each other. RPB11 is part of the core element with the central large cleft.</text>
</comment>
<dbReference type="EMBL" id="CATQJA010002608">
    <property type="protein sequence ID" value="CAJ0572873.1"/>
    <property type="molecule type" value="Genomic_DNA"/>
</dbReference>
<dbReference type="FunFam" id="3.30.1360.10:FF:000003">
    <property type="entry name" value="DNA-directed RNA polymerase II subunit RPB11"/>
    <property type="match status" value="1"/>
</dbReference>
<dbReference type="InterPro" id="IPR036603">
    <property type="entry name" value="RBP11-like"/>
</dbReference>
<dbReference type="PANTHER" id="PTHR13946:SF16">
    <property type="entry name" value="DNA-DIRECTED RNA POLYMERASE II SUBUNIT RPB11"/>
    <property type="match status" value="1"/>
</dbReference>
<dbReference type="SUPFAM" id="SSF55257">
    <property type="entry name" value="RBP11-like subunits of RNA polymerase"/>
    <property type="match status" value="1"/>
</dbReference>
<evidence type="ECO:0000256" key="7">
    <source>
        <dbReference type="ARBA" id="ARBA00025751"/>
    </source>
</evidence>
<dbReference type="PROSITE" id="PS01154">
    <property type="entry name" value="RNA_POL_L_13KD"/>
    <property type="match status" value="1"/>
</dbReference>
<evidence type="ECO:0000256" key="4">
    <source>
        <dbReference type="ARBA" id="ARBA00023163"/>
    </source>
</evidence>
<keyword evidence="12" id="KW-1185">Reference proteome</keyword>
<dbReference type="InterPro" id="IPR022905">
    <property type="entry name" value="Rpo11-like"/>
</dbReference>
<feature type="non-terminal residue" evidence="11">
    <location>
        <position position="118"/>
    </location>
</feature>
<dbReference type="GO" id="GO:0046983">
    <property type="term" value="F:protein dimerization activity"/>
    <property type="evidence" value="ECO:0007669"/>
    <property type="project" value="InterPro"/>
</dbReference>
<protein>
    <recommendedName>
        <fullName evidence="8">Probable DNA-directed RNA polymerase II subunit RPB11</fullName>
    </recommendedName>
    <alternativeName>
        <fullName evidence="9">DNA-directed RNA polymerase II subunit J</fullName>
    </alternativeName>
</protein>
<name>A0AA36CRU4_9BILA</name>
<keyword evidence="5" id="KW-0539">Nucleus</keyword>
<dbReference type="Proteomes" id="UP001177023">
    <property type="component" value="Unassembled WGS sequence"/>
</dbReference>
<evidence type="ECO:0000313" key="11">
    <source>
        <dbReference type="EMBL" id="CAJ0572873.1"/>
    </source>
</evidence>
<evidence type="ECO:0000256" key="2">
    <source>
        <dbReference type="ARBA" id="ARBA00011730"/>
    </source>
</evidence>
<comment type="caution">
    <text evidence="11">The sequence shown here is derived from an EMBL/GenBank/DDBJ whole genome shotgun (WGS) entry which is preliminary data.</text>
</comment>
<evidence type="ECO:0000256" key="8">
    <source>
        <dbReference type="ARBA" id="ARBA00069461"/>
    </source>
</evidence>
<reference evidence="11" key="1">
    <citation type="submission" date="2023-06" db="EMBL/GenBank/DDBJ databases">
        <authorList>
            <person name="Delattre M."/>
        </authorList>
    </citation>
    <scope>NUCLEOTIDE SEQUENCE</scope>
    <source>
        <strain evidence="11">AF72</strain>
    </source>
</reference>
<gene>
    <name evidence="11" type="ORF">MSPICULIGERA_LOCUS11249</name>
</gene>
<dbReference type="InterPro" id="IPR037685">
    <property type="entry name" value="RBP11"/>
</dbReference>
<evidence type="ECO:0000256" key="1">
    <source>
        <dbReference type="ARBA" id="ARBA00004123"/>
    </source>
</evidence>
<dbReference type="InterPro" id="IPR009025">
    <property type="entry name" value="RBP11-like_dimer"/>
</dbReference>
<evidence type="ECO:0000256" key="5">
    <source>
        <dbReference type="ARBA" id="ARBA00023242"/>
    </source>
</evidence>
<dbReference type="Gene3D" id="3.30.1360.10">
    <property type="entry name" value="RNA polymerase, RBP11-like subunit"/>
    <property type="match status" value="1"/>
</dbReference>
<comment type="subcellular location">
    <subcellularLocation>
        <location evidence="1">Nucleus</location>
    </subcellularLocation>
</comment>
<dbReference type="Pfam" id="PF13656">
    <property type="entry name" value="RNA_pol_L_2"/>
    <property type="match status" value="1"/>
</dbReference>
<evidence type="ECO:0000256" key="9">
    <source>
        <dbReference type="ARBA" id="ARBA00081587"/>
    </source>
</evidence>
<proteinExistence type="inferred from homology"/>
<dbReference type="GO" id="GO:0006366">
    <property type="term" value="P:transcription by RNA polymerase II"/>
    <property type="evidence" value="ECO:0007669"/>
    <property type="project" value="InterPro"/>
</dbReference>
<evidence type="ECO:0000259" key="10">
    <source>
        <dbReference type="Pfam" id="PF13656"/>
    </source>
</evidence>
<dbReference type="GO" id="GO:0005665">
    <property type="term" value="C:RNA polymerase II, core complex"/>
    <property type="evidence" value="ECO:0007669"/>
    <property type="project" value="InterPro"/>
</dbReference>
<comment type="similarity">
    <text evidence="7">Belongs to the archaeal Rpo11/eukaryotic RPB11/RPC19 RNA polymerase subunit family.</text>
</comment>
<sequence length="118" mass="13453">MNAPSAFESFLLFDDRGEKKIQYEIDTKVPNCAVFTINKEDHTIGNLVKHQLLKDPNVLFAGYRNPHPLEHKFLLRVQTNGECTPSDALNMAITDLISEVSLFSELFVEAVKEKQEME</sequence>
<keyword evidence="3" id="KW-0240">DNA-directed RNA polymerase</keyword>
<dbReference type="CDD" id="cd06926">
    <property type="entry name" value="RNAP_II_RPB11"/>
    <property type="match status" value="1"/>
</dbReference>
<evidence type="ECO:0000256" key="3">
    <source>
        <dbReference type="ARBA" id="ARBA00022478"/>
    </source>
</evidence>
<dbReference type="GO" id="GO:0003899">
    <property type="term" value="F:DNA-directed RNA polymerase activity"/>
    <property type="evidence" value="ECO:0007669"/>
    <property type="project" value="InterPro"/>
</dbReference>
<accession>A0AA36CRU4</accession>
<feature type="domain" description="DNA-directed RNA polymerase RBP11-like dimerisation" evidence="10">
    <location>
        <begin position="32"/>
        <end position="104"/>
    </location>
</feature>
<comment type="subunit">
    <text evidence="2">Component of the RNA polymerase II (Pol II) complex consisting of 12 subunits.</text>
</comment>
<dbReference type="InterPro" id="IPR008193">
    <property type="entry name" value="RNA_pol_Rpb11_13-16kDa_CS"/>
</dbReference>
<dbReference type="PANTHER" id="PTHR13946">
    <property type="entry name" value="DNA-DIRECTED RNA POLYMERASE I,II,III"/>
    <property type="match status" value="1"/>
</dbReference>
<organism evidence="11 12">
    <name type="scientific">Mesorhabditis spiculigera</name>
    <dbReference type="NCBI Taxonomy" id="96644"/>
    <lineage>
        <taxon>Eukaryota</taxon>
        <taxon>Metazoa</taxon>
        <taxon>Ecdysozoa</taxon>
        <taxon>Nematoda</taxon>
        <taxon>Chromadorea</taxon>
        <taxon>Rhabditida</taxon>
        <taxon>Rhabditina</taxon>
        <taxon>Rhabditomorpha</taxon>
        <taxon>Rhabditoidea</taxon>
        <taxon>Rhabditidae</taxon>
        <taxon>Mesorhabditinae</taxon>
        <taxon>Mesorhabditis</taxon>
    </lineage>
</organism>
<dbReference type="HAMAP" id="MF_00261">
    <property type="entry name" value="RNApol_arch_Rpo11"/>
    <property type="match status" value="1"/>
</dbReference>
<evidence type="ECO:0000256" key="6">
    <source>
        <dbReference type="ARBA" id="ARBA00025149"/>
    </source>
</evidence>